<organism evidence="10 12">
    <name type="scientific">Actinotignum urinale</name>
    <dbReference type="NCBI Taxonomy" id="190146"/>
    <lineage>
        <taxon>Bacteria</taxon>
        <taxon>Bacillati</taxon>
        <taxon>Actinomycetota</taxon>
        <taxon>Actinomycetes</taxon>
        <taxon>Actinomycetales</taxon>
        <taxon>Actinomycetaceae</taxon>
        <taxon>Actinotignum</taxon>
    </lineage>
</organism>
<feature type="transmembrane region" description="Helical" evidence="7">
    <location>
        <begin position="73"/>
        <end position="96"/>
    </location>
</feature>
<dbReference type="Pfam" id="PF06781">
    <property type="entry name" value="CrgA"/>
    <property type="match status" value="1"/>
</dbReference>
<comment type="caution">
    <text evidence="10">The sequence shown here is derived from an EMBL/GenBank/DDBJ whole genome shotgun (WGS) entry which is preliminary data.</text>
</comment>
<evidence type="ECO:0000256" key="6">
    <source>
        <dbReference type="ARBA" id="ARBA00023306"/>
    </source>
</evidence>
<proteinExistence type="inferred from homology"/>
<gene>
    <name evidence="7" type="primary">crgA</name>
    <name evidence="10" type="ORF">R6G80_05480</name>
    <name evidence="9" type="ORF">R6G86_02970</name>
</gene>
<evidence type="ECO:0000256" key="7">
    <source>
        <dbReference type="HAMAP-Rule" id="MF_00631"/>
    </source>
</evidence>
<evidence type="ECO:0000256" key="8">
    <source>
        <dbReference type="SAM" id="MobiDB-lite"/>
    </source>
</evidence>
<evidence type="ECO:0000256" key="5">
    <source>
        <dbReference type="ARBA" id="ARBA00023136"/>
    </source>
</evidence>
<evidence type="ECO:0000256" key="3">
    <source>
        <dbReference type="ARBA" id="ARBA00022692"/>
    </source>
</evidence>
<evidence type="ECO:0000256" key="4">
    <source>
        <dbReference type="ARBA" id="ARBA00022989"/>
    </source>
</evidence>
<dbReference type="Proteomes" id="UP001275049">
    <property type="component" value="Unassembled WGS sequence"/>
</dbReference>
<dbReference type="AlphaFoldDB" id="A0AAW9HNF1"/>
<accession>A0AAW9HNF1</accession>
<evidence type="ECO:0000313" key="9">
    <source>
        <dbReference type="EMBL" id="MDY5132708.1"/>
    </source>
</evidence>
<comment type="subcellular location">
    <subcellularLocation>
        <location evidence="7">Cell membrane</location>
        <topology evidence="7">Multi-pass membrane protein</topology>
    </subcellularLocation>
</comment>
<dbReference type="EMBL" id="JAWNGA010000003">
    <property type="protein sequence ID" value="MDY5132708.1"/>
    <property type="molecule type" value="Genomic_DNA"/>
</dbReference>
<feature type="compositionally biased region" description="Basic and acidic residues" evidence="8">
    <location>
        <begin position="46"/>
        <end position="57"/>
    </location>
</feature>
<feature type="compositionally biased region" description="Polar residues" evidence="8">
    <location>
        <begin position="1"/>
        <end position="13"/>
    </location>
</feature>
<keyword evidence="6 7" id="KW-0131">Cell cycle</keyword>
<evidence type="ECO:0000313" key="11">
    <source>
        <dbReference type="Proteomes" id="UP001275049"/>
    </source>
</evidence>
<keyword evidence="1 7" id="KW-1003">Cell membrane</keyword>
<dbReference type="RefSeq" id="WP_022866107.1">
    <property type="nucleotide sequence ID" value="NZ_CAMYCL010000021.1"/>
</dbReference>
<keyword evidence="3 7" id="KW-0812">Transmembrane</keyword>
<feature type="transmembrane region" description="Helical" evidence="7">
    <location>
        <begin position="108"/>
        <end position="126"/>
    </location>
</feature>
<feature type="region of interest" description="Disordered" evidence="8">
    <location>
        <begin position="1"/>
        <end position="73"/>
    </location>
</feature>
<comment type="function">
    <text evidence="7">Involved in cell division.</text>
</comment>
<reference evidence="10 11" key="1">
    <citation type="submission" date="2023-10" db="EMBL/GenBank/DDBJ databases">
        <title>Whole Genome based description of the genera Actinobaculum and Actinotignum reveals a complex phylogenetic relationship within the species included in the genus Actinotignum.</title>
        <authorList>
            <person name="Jensen C.S."/>
            <person name="Dargis R."/>
            <person name="Kemp M."/>
            <person name="Christensen J.J."/>
        </authorList>
    </citation>
    <scope>NUCLEOTIDE SEQUENCE</scope>
    <source>
        <strain evidence="10">SLA_B511</strain>
        <strain evidence="9 11">SLA_B974</strain>
    </source>
</reference>
<keyword evidence="11" id="KW-1185">Reference proteome</keyword>
<dbReference type="InterPro" id="IPR009619">
    <property type="entry name" value="CrgA"/>
</dbReference>
<dbReference type="GO" id="GO:0005886">
    <property type="term" value="C:plasma membrane"/>
    <property type="evidence" value="ECO:0007669"/>
    <property type="project" value="UniProtKB-SubCell"/>
</dbReference>
<dbReference type="Proteomes" id="UP001281731">
    <property type="component" value="Unassembled WGS sequence"/>
</dbReference>
<feature type="compositionally biased region" description="Basic residues" evidence="8">
    <location>
        <begin position="25"/>
        <end position="38"/>
    </location>
</feature>
<keyword evidence="4 7" id="KW-1133">Transmembrane helix</keyword>
<name>A0AAW9HNF1_9ACTO</name>
<protein>
    <recommendedName>
        <fullName evidence="7">Cell division protein CrgA</fullName>
    </recommendedName>
</protein>
<keyword evidence="2 7" id="KW-0132">Cell division</keyword>
<dbReference type="HAMAP" id="MF_00631">
    <property type="entry name" value="CrgA"/>
    <property type="match status" value="1"/>
</dbReference>
<evidence type="ECO:0000256" key="2">
    <source>
        <dbReference type="ARBA" id="ARBA00022618"/>
    </source>
</evidence>
<dbReference type="EMBL" id="JAWNGC010000005">
    <property type="protein sequence ID" value="MDY5155176.1"/>
    <property type="molecule type" value="Genomic_DNA"/>
</dbReference>
<evidence type="ECO:0000313" key="12">
    <source>
        <dbReference type="Proteomes" id="UP001281731"/>
    </source>
</evidence>
<sequence length="127" mass="14093">MSELNNLDSAQDNEQLEEDGGTPVRRSKTRQKKVRKPERRPGTQQDIKERSKVDVKPSKKKSRGNGPKSSPSWWAPVMCTLMIVGLICVVIAYISAGSLPFPGFNNGNLFIGFGLMIAGFLMTMGWH</sequence>
<comment type="similarity">
    <text evidence="7">Belongs to the CrgA family.</text>
</comment>
<dbReference type="GO" id="GO:0051301">
    <property type="term" value="P:cell division"/>
    <property type="evidence" value="ECO:0007669"/>
    <property type="project" value="UniProtKB-UniRule"/>
</dbReference>
<evidence type="ECO:0000313" key="10">
    <source>
        <dbReference type="EMBL" id="MDY5155176.1"/>
    </source>
</evidence>
<evidence type="ECO:0000256" key="1">
    <source>
        <dbReference type="ARBA" id="ARBA00022475"/>
    </source>
</evidence>
<keyword evidence="5 7" id="KW-0472">Membrane</keyword>